<gene>
    <name evidence="1" type="primary">Dana\GF27366</name>
    <name evidence="1" type="ORF">GF27366</name>
</gene>
<dbReference type="EMBL" id="CH902635">
    <property type="protein sequence ID" value="KPU74827.1"/>
    <property type="molecule type" value="Genomic_DNA"/>
</dbReference>
<sequence>MSWGVECGWAVSVSWGPWQDSKCEFSCHQNCNKPAERTREGGRTCHRTLLLLPLFGTGRKCLPPASYFRVRGSRLCSL</sequence>
<reference evidence="1 2" key="1">
    <citation type="journal article" date="2007" name="Nature">
        <title>Evolution of genes and genomes on the Drosophila phylogeny.</title>
        <authorList>
            <consortium name="Drosophila 12 Genomes Consortium"/>
            <person name="Clark A.G."/>
            <person name="Eisen M.B."/>
            <person name="Smith D.R."/>
            <person name="Bergman C.M."/>
            <person name="Oliver B."/>
            <person name="Markow T.A."/>
            <person name="Kaufman T.C."/>
            <person name="Kellis M."/>
            <person name="Gelbart W."/>
            <person name="Iyer V.N."/>
            <person name="Pollard D.A."/>
            <person name="Sackton T.B."/>
            <person name="Larracuente A.M."/>
            <person name="Singh N.D."/>
            <person name="Abad J.P."/>
            <person name="Abt D.N."/>
            <person name="Adryan B."/>
            <person name="Aguade M."/>
            <person name="Akashi H."/>
            <person name="Anderson W.W."/>
            <person name="Aquadro C.F."/>
            <person name="Ardell D.H."/>
            <person name="Arguello R."/>
            <person name="Artieri C.G."/>
            <person name="Barbash D.A."/>
            <person name="Barker D."/>
            <person name="Barsanti P."/>
            <person name="Batterham P."/>
            <person name="Batzoglou S."/>
            <person name="Begun D."/>
            <person name="Bhutkar A."/>
            <person name="Blanco E."/>
            <person name="Bosak S.A."/>
            <person name="Bradley R.K."/>
            <person name="Brand A.D."/>
            <person name="Brent M.R."/>
            <person name="Brooks A.N."/>
            <person name="Brown R.H."/>
            <person name="Butlin R.K."/>
            <person name="Caggese C."/>
            <person name="Calvi B.R."/>
            <person name="Bernardo de Carvalho A."/>
            <person name="Caspi A."/>
            <person name="Castrezana S."/>
            <person name="Celniker S.E."/>
            <person name="Chang J.L."/>
            <person name="Chapple C."/>
            <person name="Chatterji S."/>
            <person name="Chinwalla A."/>
            <person name="Civetta A."/>
            <person name="Clifton S.W."/>
            <person name="Comeron J.M."/>
            <person name="Costello J.C."/>
            <person name="Coyne J.A."/>
            <person name="Daub J."/>
            <person name="David R.G."/>
            <person name="Delcher A.L."/>
            <person name="Delehaunty K."/>
            <person name="Do C.B."/>
            <person name="Ebling H."/>
            <person name="Edwards K."/>
            <person name="Eickbush T."/>
            <person name="Evans J.D."/>
            <person name="Filipski A."/>
            <person name="Findeiss S."/>
            <person name="Freyhult E."/>
            <person name="Fulton L."/>
            <person name="Fulton R."/>
            <person name="Garcia A.C."/>
            <person name="Gardiner A."/>
            <person name="Garfield D.A."/>
            <person name="Garvin B.E."/>
            <person name="Gibson G."/>
            <person name="Gilbert D."/>
            <person name="Gnerre S."/>
            <person name="Godfrey J."/>
            <person name="Good R."/>
            <person name="Gotea V."/>
            <person name="Gravely B."/>
            <person name="Greenberg A.J."/>
            <person name="Griffiths-Jones S."/>
            <person name="Gross S."/>
            <person name="Guigo R."/>
            <person name="Gustafson E.A."/>
            <person name="Haerty W."/>
            <person name="Hahn M.W."/>
            <person name="Halligan D.L."/>
            <person name="Halpern A.L."/>
            <person name="Halter G.M."/>
            <person name="Han M.V."/>
            <person name="Heger A."/>
            <person name="Hillier L."/>
            <person name="Hinrichs A.S."/>
            <person name="Holmes I."/>
            <person name="Hoskins R.A."/>
            <person name="Hubisz M.J."/>
            <person name="Hultmark D."/>
            <person name="Huntley M.A."/>
            <person name="Jaffe D.B."/>
            <person name="Jagadeeshan S."/>
            <person name="Jeck W.R."/>
            <person name="Johnson J."/>
            <person name="Jones C.D."/>
            <person name="Jordan W.C."/>
            <person name="Karpen G.H."/>
            <person name="Kataoka E."/>
            <person name="Keightley P.D."/>
            <person name="Kheradpour P."/>
            <person name="Kirkness E.F."/>
            <person name="Koerich L.B."/>
            <person name="Kristiansen K."/>
            <person name="Kudrna D."/>
            <person name="Kulathinal R.J."/>
            <person name="Kumar S."/>
            <person name="Kwok R."/>
            <person name="Lander E."/>
            <person name="Langley C.H."/>
            <person name="Lapoint R."/>
            <person name="Lazzaro B.P."/>
            <person name="Lee S.J."/>
            <person name="Levesque L."/>
            <person name="Li R."/>
            <person name="Lin C.F."/>
            <person name="Lin M.F."/>
            <person name="Lindblad-Toh K."/>
            <person name="Llopart A."/>
            <person name="Long M."/>
            <person name="Low L."/>
            <person name="Lozovsky E."/>
            <person name="Lu J."/>
            <person name="Luo M."/>
            <person name="Machado C.A."/>
            <person name="Makalowski W."/>
            <person name="Marzo M."/>
            <person name="Matsuda M."/>
            <person name="Matzkin L."/>
            <person name="McAllister B."/>
            <person name="McBride C.S."/>
            <person name="McKernan B."/>
            <person name="McKernan K."/>
            <person name="Mendez-Lago M."/>
            <person name="Minx P."/>
            <person name="Mollenhauer M.U."/>
            <person name="Montooth K."/>
            <person name="Mount S.M."/>
            <person name="Mu X."/>
            <person name="Myers E."/>
            <person name="Negre B."/>
            <person name="Newfeld S."/>
            <person name="Nielsen R."/>
            <person name="Noor M.A."/>
            <person name="O'Grady P."/>
            <person name="Pachter L."/>
            <person name="Papaceit M."/>
            <person name="Parisi M.J."/>
            <person name="Parisi M."/>
            <person name="Parts L."/>
            <person name="Pedersen J.S."/>
            <person name="Pesole G."/>
            <person name="Phillippy A.M."/>
            <person name="Ponting C.P."/>
            <person name="Pop M."/>
            <person name="Porcelli D."/>
            <person name="Powell J.R."/>
            <person name="Prohaska S."/>
            <person name="Pruitt K."/>
            <person name="Puig M."/>
            <person name="Quesneville H."/>
            <person name="Ram K.R."/>
            <person name="Rand D."/>
            <person name="Rasmussen M.D."/>
            <person name="Reed L.K."/>
            <person name="Reenan R."/>
            <person name="Reily A."/>
            <person name="Remington K.A."/>
            <person name="Rieger T.T."/>
            <person name="Ritchie M.G."/>
            <person name="Robin C."/>
            <person name="Rogers Y.H."/>
            <person name="Rohde C."/>
            <person name="Rozas J."/>
            <person name="Rubenfield M.J."/>
            <person name="Ruiz A."/>
            <person name="Russo S."/>
            <person name="Salzberg S.L."/>
            <person name="Sanchez-Gracia A."/>
            <person name="Saranga D.J."/>
            <person name="Sato H."/>
            <person name="Schaeffer S.W."/>
            <person name="Schatz M.C."/>
            <person name="Schlenke T."/>
            <person name="Schwartz R."/>
            <person name="Segarra C."/>
            <person name="Singh R.S."/>
            <person name="Sirot L."/>
            <person name="Sirota M."/>
            <person name="Sisneros N.B."/>
            <person name="Smith C.D."/>
            <person name="Smith T.F."/>
            <person name="Spieth J."/>
            <person name="Stage D.E."/>
            <person name="Stark A."/>
            <person name="Stephan W."/>
            <person name="Strausberg R.L."/>
            <person name="Strempel S."/>
            <person name="Sturgill D."/>
            <person name="Sutton G."/>
            <person name="Sutton G.G."/>
            <person name="Tao W."/>
            <person name="Teichmann S."/>
            <person name="Tobari Y.N."/>
            <person name="Tomimura Y."/>
            <person name="Tsolas J.M."/>
            <person name="Valente V.L."/>
            <person name="Venter E."/>
            <person name="Venter J.C."/>
            <person name="Vicario S."/>
            <person name="Vieira F.G."/>
            <person name="Vilella A.J."/>
            <person name="Villasante A."/>
            <person name="Walenz B."/>
            <person name="Wang J."/>
            <person name="Wasserman M."/>
            <person name="Watts T."/>
            <person name="Wilson D."/>
            <person name="Wilson R.K."/>
            <person name="Wing R.A."/>
            <person name="Wolfner M.F."/>
            <person name="Wong A."/>
            <person name="Wong G.K."/>
            <person name="Wu C.I."/>
            <person name="Wu G."/>
            <person name="Yamamoto D."/>
            <person name="Yang H.P."/>
            <person name="Yang S.P."/>
            <person name="Yorke J.A."/>
            <person name="Yoshida K."/>
            <person name="Zdobnov E."/>
            <person name="Zhang P."/>
            <person name="Zhang Y."/>
            <person name="Zimin A.V."/>
            <person name="Baldwin J."/>
            <person name="Abdouelleil A."/>
            <person name="Abdulkadir J."/>
            <person name="Abebe A."/>
            <person name="Abera B."/>
            <person name="Abreu J."/>
            <person name="Acer S.C."/>
            <person name="Aftuck L."/>
            <person name="Alexander A."/>
            <person name="An P."/>
            <person name="Anderson E."/>
            <person name="Anderson S."/>
            <person name="Arachi H."/>
            <person name="Azer M."/>
            <person name="Bachantsang P."/>
            <person name="Barry A."/>
            <person name="Bayul T."/>
            <person name="Berlin A."/>
            <person name="Bessette D."/>
            <person name="Bloom T."/>
            <person name="Blye J."/>
            <person name="Boguslavskiy L."/>
            <person name="Bonnet C."/>
            <person name="Boukhgalter B."/>
            <person name="Bourzgui I."/>
            <person name="Brown A."/>
            <person name="Cahill P."/>
            <person name="Channer S."/>
            <person name="Cheshatsang Y."/>
            <person name="Chuda L."/>
            <person name="Citroen M."/>
            <person name="Collymore A."/>
            <person name="Cooke P."/>
            <person name="Costello M."/>
            <person name="D'Aco K."/>
            <person name="Daza R."/>
            <person name="De Haan G."/>
            <person name="DeGray S."/>
            <person name="DeMaso C."/>
            <person name="Dhargay N."/>
            <person name="Dooley K."/>
            <person name="Dooley E."/>
            <person name="Doricent M."/>
            <person name="Dorje P."/>
            <person name="Dorjee K."/>
            <person name="Dupes A."/>
            <person name="Elong R."/>
            <person name="Falk J."/>
            <person name="Farina A."/>
            <person name="Faro S."/>
            <person name="Ferguson D."/>
            <person name="Fisher S."/>
            <person name="Foley C.D."/>
            <person name="Franke A."/>
            <person name="Friedrich D."/>
            <person name="Gadbois L."/>
            <person name="Gearin G."/>
            <person name="Gearin C.R."/>
            <person name="Giannoukos G."/>
            <person name="Goode T."/>
            <person name="Graham J."/>
            <person name="Grandbois E."/>
            <person name="Grewal S."/>
            <person name="Gyaltsen K."/>
            <person name="Hafez N."/>
            <person name="Hagos B."/>
            <person name="Hall J."/>
            <person name="Henson C."/>
            <person name="Hollinger A."/>
            <person name="Honan T."/>
            <person name="Huard M.D."/>
            <person name="Hughes L."/>
            <person name="Hurhula B."/>
            <person name="Husby M.E."/>
            <person name="Kamat A."/>
            <person name="Kanga B."/>
            <person name="Kashin S."/>
            <person name="Khazanovich D."/>
            <person name="Kisner P."/>
            <person name="Lance K."/>
            <person name="Lara M."/>
            <person name="Lee W."/>
            <person name="Lennon N."/>
            <person name="Letendre F."/>
            <person name="LeVine R."/>
            <person name="Lipovsky A."/>
            <person name="Liu X."/>
            <person name="Liu J."/>
            <person name="Liu S."/>
            <person name="Lokyitsang T."/>
            <person name="Lokyitsang Y."/>
            <person name="Lubonja R."/>
            <person name="Lui A."/>
            <person name="MacDonald P."/>
            <person name="Magnisalis V."/>
            <person name="Maru K."/>
            <person name="Matthews C."/>
            <person name="McCusker W."/>
            <person name="McDonough S."/>
            <person name="Mehta T."/>
            <person name="Meldrim J."/>
            <person name="Meneus L."/>
            <person name="Mihai O."/>
            <person name="Mihalev A."/>
            <person name="Mihova T."/>
            <person name="Mittelman R."/>
            <person name="Mlenga V."/>
            <person name="Montmayeur A."/>
            <person name="Mulrain L."/>
            <person name="Navidi A."/>
            <person name="Naylor J."/>
            <person name="Negash T."/>
            <person name="Nguyen T."/>
            <person name="Nguyen N."/>
            <person name="Nicol R."/>
            <person name="Norbu C."/>
            <person name="Norbu N."/>
            <person name="Novod N."/>
            <person name="O'Neill B."/>
            <person name="Osman S."/>
            <person name="Markiewicz E."/>
            <person name="Oyono O.L."/>
            <person name="Patti C."/>
            <person name="Phunkhang P."/>
            <person name="Pierre F."/>
            <person name="Priest M."/>
            <person name="Raghuraman S."/>
            <person name="Rege F."/>
            <person name="Reyes R."/>
            <person name="Rise C."/>
            <person name="Rogov P."/>
            <person name="Ross K."/>
            <person name="Ryan E."/>
            <person name="Settipalli S."/>
            <person name="Shea T."/>
            <person name="Sherpa N."/>
            <person name="Shi L."/>
            <person name="Shih D."/>
            <person name="Sparrow T."/>
            <person name="Spaulding J."/>
            <person name="Stalker J."/>
            <person name="Stange-Thomann N."/>
            <person name="Stavropoulos S."/>
            <person name="Stone C."/>
            <person name="Strader C."/>
            <person name="Tesfaye S."/>
            <person name="Thomson T."/>
            <person name="Thoulutsang Y."/>
            <person name="Thoulutsang D."/>
            <person name="Topham K."/>
            <person name="Topping I."/>
            <person name="Tsamla T."/>
            <person name="Vassiliev H."/>
            <person name="Vo A."/>
            <person name="Wangchuk T."/>
            <person name="Wangdi T."/>
            <person name="Weiand M."/>
            <person name="Wilkinson J."/>
            <person name="Wilson A."/>
            <person name="Yadav S."/>
            <person name="Young G."/>
            <person name="Yu Q."/>
            <person name="Zembek L."/>
            <person name="Zhong D."/>
            <person name="Zimmer A."/>
            <person name="Zwirko Z."/>
            <person name="Jaffe D.B."/>
            <person name="Alvarez P."/>
            <person name="Brockman W."/>
            <person name="Butler J."/>
            <person name="Chin C."/>
            <person name="Gnerre S."/>
            <person name="Grabherr M."/>
            <person name="Kleber M."/>
            <person name="Mauceli E."/>
            <person name="MacCallum I."/>
        </authorList>
    </citation>
    <scope>NUCLEOTIDE SEQUENCE [LARGE SCALE GENOMIC DNA]</scope>
    <source>
        <strain evidence="2">Tucson 14024-0371.13</strain>
    </source>
</reference>
<keyword evidence="2" id="KW-1185">Reference proteome</keyword>
<dbReference type="Proteomes" id="UP000007801">
    <property type="component" value="Unassembled WGS sequence"/>
</dbReference>
<protein>
    <submittedName>
        <fullName evidence="1">Uncharacterized protein</fullName>
    </submittedName>
</protein>
<evidence type="ECO:0000313" key="2">
    <source>
        <dbReference type="Proteomes" id="UP000007801"/>
    </source>
</evidence>
<proteinExistence type="predicted"/>
<name>A0A0P9A938_DROAN</name>
<dbReference type="AlphaFoldDB" id="A0A0P9A938"/>
<dbReference type="InParanoid" id="A0A0P9A938"/>
<accession>A0A0P9A938</accession>
<organism evidence="1 2">
    <name type="scientific">Drosophila ananassae</name>
    <name type="common">Fruit fly</name>
    <dbReference type="NCBI Taxonomy" id="7217"/>
    <lineage>
        <taxon>Eukaryota</taxon>
        <taxon>Metazoa</taxon>
        <taxon>Ecdysozoa</taxon>
        <taxon>Arthropoda</taxon>
        <taxon>Hexapoda</taxon>
        <taxon>Insecta</taxon>
        <taxon>Pterygota</taxon>
        <taxon>Neoptera</taxon>
        <taxon>Endopterygota</taxon>
        <taxon>Diptera</taxon>
        <taxon>Brachycera</taxon>
        <taxon>Muscomorpha</taxon>
        <taxon>Ephydroidea</taxon>
        <taxon>Drosophilidae</taxon>
        <taxon>Drosophila</taxon>
        <taxon>Sophophora</taxon>
    </lineage>
</organism>
<evidence type="ECO:0000313" key="1">
    <source>
        <dbReference type="EMBL" id="KPU74827.1"/>
    </source>
</evidence>